<reference evidence="9" key="1">
    <citation type="submission" date="2021-06" db="EMBL/GenBank/DDBJ databases">
        <title>Complete genome sequence of Nocardioides sp. G188.</title>
        <authorList>
            <person name="Im W.-T."/>
        </authorList>
    </citation>
    <scope>NUCLEOTIDE SEQUENCE</scope>
    <source>
        <strain evidence="9">G188</strain>
    </source>
</reference>
<feature type="transmembrane region" description="Helical" evidence="8">
    <location>
        <begin position="201"/>
        <end position="220"/>
    </location>
</feature>
<sequence>MSRLKLTQQRKSDERFAERFAQQWASMRAERKPEEPVGIRAGVTNYSRAQVPYGMDLAAAWSWRFLVLVAAGYIVARGISMFSVVVFPLVIALLLTALVVPVVEALVRLHIPRGVAALLAVIGSIALIALLLTFAGQQIAQGASDLSKQVVTGLEQIRVWLKTGPLQASDSQINAYLKSAQDAVTSSNTKIVSRLTEVGTAVSHIVAGFFIILFATYFFLADGNRIWSWVVRIFPRASRSRADSSGRIAWTSLTAFVRATVLVAFTDAVGVMIVAAILGVPFVFAIGVLVFIGAFIPMIGALLSGSVAVLVALVAQGPVVALIMLGGVVAVQQLEAHVLQPFLMGRLVSVHPLGVIVAIAMGVLVAGIAGALVAVPLVAALNAVVLHLADTARTEREVEQEPLGDAT</sequence>
<feature type="transmembrane region" description="Helical" evidence="8">
    <location>
        <begin position="271"/>
        <end position="296"/>
    </location>
</feature>
<keyword evidence="3" id="KW-0813">Transport</keyword>
<evidence type="ECO:0000256" key="2">
    <source>
        <dbReference type="ARBA" id="ARBA00009773"/>
    </source>
</evidence>
<dbReference type="PANTHER" id="PTHR21716:SF53">
    <property type="entry name" value="PERMEASE PERM-RELATED"/>
    <property type="match status" value="1"/>
</dbReference>
<dbReference type="PANTHER" id="PTHR21716">
    <property type="entry name" value="TRANSMEMBRANE PROTEIN"/>
    <property type="match status" value="1"/>
</dbReference>
<evidence type="ECO:0000256" key="4">
    <source>
        <dbReference type="ARBA" id="ARBA00022475"/>
    </source>
</evidence>
<evidence type="ECO:0000256" key="5">
    <source>
        <dbReference type="ARBA" id="ARBA00022692"/>
    </source>
</evidence>
<keyword evidence="4" id="KW-1003">Cell membrane</keyword>
<dbReference type="InterPro" id="IPR002549">
    <property type="entry name" value="AI-2E-like"/>
</dbReference>
<gene>
    <name evidence="9" type="ORF">KRR39_00565</name>
</gene>
<dbReference type="Proteomes" id="UP000683575">
    <property type="component" value="Chromosome"/>
</dbReference>
<evidence type="ECO:0000313" key="9">
    <source>
        <dbReference type="EMBL" id="QWZ08408.1"/>
    </source>
</evidence>
<evidence type="ECO:0000313" key="10">
    <source>
        <dbReference type="Proteomes" id="UP000683575"/>
    </source>
</evidence>
<comment type="subcellular location">
    <subcellularLocation>
        <location evidence="1">Cell membrane</location>
        <topology evidence="1">Multi-pass membrane protein</topology>
    </subcellularLocation>
</comment>
<keyword evidence="6 8" id="KW-1133">Transmembrane helix</keyword>
<name>A0A975Y0F2_9ACTN</name>
<dbReference type="KEGG" id="nps:KRR39_00565"/>
<comment type="similarity">
    <text evidence="2">Belongs to the autoinducer-2 exporter (AI-2E) (TC 2.A.86) family.</text>
</comment>
<proteinExistence type="inferred from homology"/>
<evidence type="ECO:0000256" key="3">
    <source>
        <dbReference type="ARBA" id="ARBA00022448"/>
    </source>
</evidence>
<feature type="transmembrane region" description="Helical" evidence="8">
    <location>
        <begin position="82"/>
        <end position="103"/>
    </location>
</feature>
<evidence type="ECO:0000256" key="1">
    <source>
        <dbReference type="ARBA" id="ARBA00004651"/>
    </source>
</evidence>
<feature type="transmembrane region" description="Helical" evidence="8">
    <location>
        <begin position="308"/>
        <end position="333"/>
    </location>
</feature>
<feature type="transmembrane region" description="Helical" evidence="8">
    <location>
        <begin position="57"/>
        <end position="76"/>
    </location>
</feature>
<dbReference type="Pfam" id="PF01594">
    <property type="entry name" value="AI-2E_transport"/>
    <property type="match status" value="1"/>
</dbReference>
<keyword evidence="7 8" id="KW-0472">Membrane</keyword>
<keyword evidence="10" id="KW-1185">Reference proteome</keyword>
<dbReference type="GO" id="GO:0055085">
    <property type="term" value="P:transmembrane transport"/>
    <property type="evidence" value="ECO:0007669"/>
    <property type="project" value="TreeGrafter"/>
</dbReference>
<dbReference type="GO" id="GO:0005886">
    <property type="term" value="C:plasma membrane"/>
    <property type="evidence" value="ECO:0007669"/>
    <property type="project" value="UniProtKB-SubCell"/>
</dbReference>
<feature type="transmembrane region" description="Helical" evidence="8">
    <location>
        <begin position="353"/>
        <end position="386"/>
    </location>
</feature>
<protein>
    <submittedName>
        <fullName evidence="9">AI-2E family transporter</fullName>
    </submittedName>
</protein>
<evidence type="ECO:0000256" key="6">
    <source>
        <dbReference type="ARBA" id="ARBA00022989"/>
    </source>
</evidence>
<dbReference type="EMBL" id="CP077062">
    <property type="protein sequence ID" value="QWZ08408.1"/>
    <property type="molecule type" value="Genomic_DNA"/>
</dbReference>
<feature type="transmembrane region" description="Helical" evidence="8">
    <location>
        <begin position="115"/>
        <end position="136"/>
    </location>
</feature>
<dbReference type="AlphaFoldDB" id="A0A975Y0F2"/>
<organism evidence="9 10">
    <name type="scientific">Nocardioides panacis</name>
    <dbReference type="NCBI Taxonomy" id="2849501"/>
    <lineage>
        <taxon>Bacteria</taxon>
        <taxon>Bacillati</taxon>
        <taxon>Actinomycetota</taxon>
        <taxon>Actinomycetes</taxon>
        <taxon>Propionibacteriales</taxon>
        <taxon>Nocardioidaceae</taxon>
        <taxon>Nocardioides</taxon>
    </lineage>
</organism>
<evidence type="ECO:0000256" key="8">
    <source>
        <dbReference type="SAM" id="Phobius"/>
    </source>
</evidence>
<keyword evidence="5 8" id="KW-0812">Transmembrane</keyword>
<dbReference type="RefSeq" id="WP_216939898.1">
    <property type="nucleotide sequence ID" value="NZ_CP077062.1"/>
</dbReference>
<evidence type="ECO:0000256" key="7">
    <source>
        <dbReference type="ARBA" id="ARBA00023136"/>
    </source>
</evidence>
<accession>A0A975Y0F2</accession>